<dbReference type="PANTHER" id="PTHR43744">
    <property type="entry name" value="ABC TRANSPORTER PERMEASE PROTEIN MG189-RELATED-RELATED"/>
    <property type="match status" value="1"/>
</dbReference>
<gene>
    <name evidence="8" type="ORF">RPIT_01070</name>
</gene>
<dbReference type="KEGG" id="tfl:RPIT_01070"/>
<dbReference type="Proteomes" id="UP000188324">
    <property type="component" value="Chromosome"/>
</dbReference>
<proteinExistence type="inferred from homology"/>
<dbReference type="Gene3D" id="1.10.3720.10">
    <property type="entry name" value="MetI-like"/>
    <property type="match status" value="1"/>
</dbReference>
<dbReference type="AlphaFoldDB" id="A0A1Q2CBU8"/>
<comment type="subcellular location">
    <subcellularLocation>
        <location evidence="1 7">Cell membrane</location>
        <topology evidence="1 7">Multi-pass membrane protein</topology>
    </subcellularLocation>
</comment>
<feature type="transmembrane region" description="Helical" evidence="7">
    <location>
        <begin position="158"/>
        <end position="176"/>
    </location>
</feature>
<dbReference type="OrthoDB" id="61122at2"/>
<evidence type="ECO:0000256" key="4">
    <source>
        <dbReference type="ARBA" id="ARBA00022692"/>
    </source>
</evidence>
<organism evidence="8 9">
    <name type="scientific">Tessaracoccus flavus</name>
    <dbReference type="NCBI Taxonomy" id="1610493"/>
    <lineage>
        <taxon>Bacteria</taxon>
        <taxon>Bacillati</taxon>
        <taxon>Actinomycetota</taxon>
        <taxon>Actinomycetes</taxon>
        <taxon>Propionibacteriales</taxon>
        <taxon>Propionibacteriaceae</taxon>
        <taxon>Tessaracoccus</taxon>
    </lineage>
</organism>
<evidence type="ECO:0000256" key="6">
    <source>
        <dbReference type="ARBA" id="ARBA00023136"/>
    </source>
</evidence>
<keyword evidence="4 7" id="KW-0812">Transmembrane</keyword>
<sequence length="295" mass="32618">MSATTEASTRKRSTPPARIALQIGLVIISLVWLFPLLWALFNSFRDYSYTVQNGYLSFGGFTFDNYINAWNRGGFTNSFLNSAIITITAVVLTLALSSCAAFVLARYSFKFNLAMLAVFVSANLLPPQSLLIPVYRMFRTIEVPLWLSESGSLLDSHLGVILINVAFQTGFTTFVLSNYMKTFPKEIYESASLDGATAWRQFYGLTLPLLRPPMAALGTLQTAWIYNEFFWATVLMQSGDKFPVTSSLNNLKGSFFTDYNLLSAGSIIAALPVLVVFFVLQKQFIAGLTLGATKG</sequence>
<dbReference type="SUPFAM" id="SSF161098">
    <property type="entry name" value="MetI-like"/>
    <property type="match status" value="1"/>
</dbReference>
<keyword evidence="3" id="KW-1003">Cell membrane</keyword>
<dbReference type="STRING" id="1610493.RPIT_01070"/>
<keyword evidence="6 7" id="KW-0472">Membrane</keyword>
<keyword evidence="5 7" id="KW-1133">Transmembrane helix</keyword>
<protein>
    <submittedName>
        <fullName evidence="8">ABC transporter permease</fullName>
    </submittedName>
</protein>
<evidence type="ECO:0000256" key="5">
    <source>
        <dbReference type="ARBA" id="ARBA00022989"/>
    </source>
</evidence>
<dbReference type="EMBL" id="CP019605">
    <property type="protein sequence ID" value="AQP43584.1"/>
    <property type="molecule type" value="Genomic_DNA"/>
</dbReference>
<evidence type="ECO:0000313" key="9">
    <source>
        <dbReference type="Proteomes" id="UP000188324"/>
    </source>
</evidence>
<accession>A0A1Q2CBU8</accession>
<dbReference type="RefSeq" id="WP_077339720.1">
    <property type="nucleotide sequence ID" value="NZ_CP019605.1"/>
</dbReference>
<comment type="similarity">
    <text evidence="7">Belongs to the binding-protein-dependent transport system permease family.</text>
</comment>
<dbReference type="GO" id="GO:0005886">
    <property type="term" value="C:plasma membrane"/>
    <property type="evidence" value="ECO:0007669"/>
    <property type="project" value="UniProtKB-SubCell"/>
</dbReference>
<dbReference type="InterPro" id="IPR000515">
    <property type="entry name" value="MetI-like"/>
</dbReference>
<evidence type="ECO:0000256" key="7">
    <source>
        <dbReference type="RuleBase" id="RU363032"/>
    </source>
</evidence>
<evidence type="ECO:0000256" key="1">
    <source>
        <dbReference type="ARBA" id="ARBA00004651"/>
    </source>
</evidence>
<evidence type="ECO:0000313" key="8">
    <source>
        <dbReference type="EMBL" id="AQP43584.1"/>
    </source>
</evidence>
<evidence type="ECO:0000256" key="3">
    <source>
        <dbReference type="ARBA" id="ARBA00022475"/>
    </source>
</evidence>
<dbReference type="InterPro" id="IPR035906">
    <property type="entry name" value="MetI-like_sf"/>
</dbReference>
<keyword evidence="2 7" id="KW-0813">Transport</keyword>
<dbReference type="CDD" id="cd06261">
    <property type="entry name" value="TM_PBP2"/>
    <property type="match status" value="1"/>
</dbReference>
<feature type="transmembrane region" description="Helical" evidence="7">
    <location>
        <begin position="259"/>
        <end position="280"/>
    </location>
</feature>
<dbReference type="Pfam" id="PF00528">
    <property type="entry name" value="BPD_transp_1"/>
    <property type="match status" value="1"/>
</dbReference>
<name>A0A1Q2CBU8_9ACTN</name>
<evidence type="ECO:0000256" key="2">
    <source>
        <dbReference type="ARBA" id="ARBA00022448"/>
    </source>
</evidence>
<feature type="transmembrane region" description="Helical" evidence="7">
    <location>
        <begin position="79"/>
        <end position="104"/>
    </location>
</feature>
<feature type="transmembrane region" description="Helical" evidence="7">
    <location>
        <begin position="20"/>
        <end position="41"/>
    </location>
</feature>
<keyword evidence="9" id="KW-1185">Reference proteome</keyword>
<dbReference type="PROSITE" id="PS50928">
    <property type="entry name" value="ABC_TM1"/>
    <property type="match status" value="1"/>
</dbReference>
<feature type="transmembrane region" description="Helical" evidence="7">
    <location>
        <begin position="116"/>
        <end position="138"/>
    </location>
</feature>
<reference evidence="8 9" key="1">
    <citation type="journal article" date="2016" name="Int. J. Syst. Evol. Microbiol.">
        <title>Tessaracoccus flavus sp. nov., isolated from the drainage system of a lindane-producing factory.</title>
        <authorList>
            <person name="Kumari R."/>
            <person name="Singh P."/>
            <person name="Schumann P."/>
            <person name="Lal R."/>
        </authorList>
    </citation>
    <scope>NUCLEOTIDE SEQUENCE [LARGE SCALE GENOMIC DNA]</scope>
    <source>
        <strain evidence="8 9">RP1T</strain>
    </source>
</reference>
<dbReference type="GO" id="GO:0055085">
    <property type="term" value="P:transmembrane transport"/>
    <property type="evidence" value="ECO:0007669"/>
    <property type="project" value="InterPro"/>
</dbReference>
<dbReference type="PANTHER" id="PTHR43744:SF8">
    <property type="entry name" value="SN-GLYCEROL-3-PHOSPHATE TRANSPORT SYSTEM PERMEASE PROTEIN UGPE"/>
    <property type="match status" value="1"/>
</dbReference>